<dbReference type="Pfam" id="PF08085">
    <property type="entry name" value="Entericidin"/>
    <property type="match status" value="1"/>
</dbReference>
<keyword evidence="3" id="KW-0732">Signal</keyword>
<sequence>MFVRSVLILGLLALTACETVGGAGRDIQSAGRVLERESYEAQRY</sequence>
<keyword evidence="6" id="KW-0449">Lipoprotein</keyword>
<dbReference type="EMBL" id="QKZL01000009">
    <property type="protein sequence ID" value="PZX15786.1"/>
    <property type="molecule type" value="Genomic_DNA"/>
</dbReference>
<dbReference type="PROSITE" id="PS51257">
    <property type="entry name" value="PROKAR_LIPOPROTEIN"/>
    <property type="match status" value="1"/>
</dbReference>
<dbReference type="GO" id="GO:0016020">
    <property type="term" value="C:membrane"/>
    <property type="evidence" value="ECO:0007669"/>
    <property type="project" value="InterPro"/>
</dbReference>
<evidence type="ECO:0000313" key="8">
    <source>
        <dbReference type="Proteomes" id="UP000248916"/>
    </source>
</evidence>
<evidence type="ECO:0000256" key="1">
    <source>
        <dbReference type="ARBA" id="ARBA00010296"/>
    </source>
</evidence>
<dbReference type="RefSeq" id="WP_111537548.1">
    <property type="nucleotide sequence ID" value="NZ_QKZL01000009.1"/>
</dbReference>
<dbReference type="AlphaFoldDB" id="A0A2W7NRB2"/>
<keyword evidence="2" id="KW-1003">Cell membrane</keyword>
<evidence type="ECO:0000256" key="3">
    <source>
        <dbReference type="ARBA" id="ARBA00022729"/>
    </source>
</evidence>
<evidence type="ECO:0000256" key="5">
    <source>
        <dbReference type="ARBA" id="ARBA00023139"/>
    </source>
</evidence>
<evidence type="ECO:0000256" key="2">
    <source>
        <dbReference type="ARBA" id="ARBA00022475"/>
    </source>
</evidence>
<keyword evidence="4" id="KW-0472">Membrane</keyword>
<name>A0A2W7NRB2_9RHOB</name>
<keyword evidence="8" id="KW-1185">Reference proteome</keyword>
<evidence type="ECO:0000256" key="6">
    <source>
        <dbReference type="ARBA" id="ARBA00023288"/>
    </source>
</evidence>
<evidence type="ECO:0000256" key="4">
    <source>
        <dbReference type="ARBA" id="ARBA00023136"/>
    </source>
</evidence>
<protein>
    <submittedName>
        <fullName evidence="7">Putative small secreted protein</fullName>
    </submittedName>
</protein>
<dbReference type="InterPro" id="IPR012556">
    <property type="entry name" value="Entericidin"/>
</dbReference>
<dbReference type="Proteomes" id="UP000248916">
    <property type="component" value="Unassembled WGS sequence"/>
</dbReference>
<gene>
    <name evidence="7" type="ORF">LX81_02419</name>
</gene>
<keyword evidence="5" id="KW-0564">Palmitate</keyword>
<reference evidence="7 8" key="1">
    <citation type="submission" date="2018-06" db="EMBL/GenBank/DDBJ databases">
        <title>Genomic Encyclopedia of Archaeal and Bacterial Type Strains, Phase II (KMG-II): from individual species to whole genera.</title>
        <authorList>
            <person name="Goeker M."/>
        </authorList>
    </citation>
    <scope>NUCLEOTIDE SEQUENCE [LARGE SCALE GENOMIC DNA]</scope>
    <source>
        <strain evidence="7 8">DSM 22009</strain>
    </source>
</reference>
<accession>A0A2W7NRB2</accession>
<organism evidence="7 8">
    <name type="scientific">Palleronia aestuarii</name>
    <dbReference type="NCBI Taxonomy" id="568105"/>
    <lineage>
        <taxon>Bacteria</taxon>
        <taxon>Pseudomonadati</taxon>
        <taxon>Pseudomonadota</taxon>
        <taxon>Alphaproteobacteria</taxon>
        <taxon>Rhodobacterales</taxon>
        <taxon>Roseobacteraceae</taxon>
        <taxon>Palleronia</taxon>
    </lineage>
</organism>
<comment type="caution">
    <text evidence="7">The sequence shown here is derived from an EMBL/GenBank/DDBJ whole genome shotgun (WGS) entry which is preliminary data.</text>
</comment>
<proteinExistence type="inferred from homology"/>
<comment type="similarity">
    <text evidence="1">Belongs to the EcnA/EcnB lipoprotein family.</text>
</comment>
<dbReference type="OrthoDB" id="7363288at2"/>
<dbReference type="GO" id="GO:0009636">
    <property type="term" value="P:response to toxic substance"/>
    <property type="evidence" value="ECO:0007669"/>
    <property type="project" value="InterPro"/>
</dbReference>
<evidence type="ECO:0000313" key="7">
    <source>
        <dbReference type="EMBL" id="PZX15786.1"/>
    </source>
</evidence>